<proteinExistence type="inferred from homology"/>
<dbReference type="AlphaFoldDB" id="A0A2Y9CKD9"/>
<sequence>MNVAQLRLNNEQYHWVNHWLERWGAWVYSGRLEKPQSSIIAHYMAKVNPQESPTRLMCNDDDGLLISRVVDTVMRVDIKAFKIVLSYYVQCTSRRAIANYYHHCASPRKMNGRGGDRVKKPSFGTCRNEIDAILEAAVWLLYQPLQKAFDSRKPVAKIHKTA</sequence>
<evidence type="ECO:0000256" key="2">
    <source>
        <dbReference type="ARBA" id="ARBA00023015"/>
    </source>
</evidence>
<dbReference type="Pfam" id="PF06530">
    <property type="entry name" value="Phage_antitermQ"/>
    <property type="match status" value="1"/>
</dbReference>
<evidence type="ECO:0000256" key="3">
    <source>
        <dbReference type="ARBA" id="ARBA00023125"/>
    </source>
</evidence>
<dbReference type="Proteomes" id="UP000261875">
    <property type="component" value="Chromosome"/>
</dbReference>
<keyword evidence="3" id="KW-0238">DNA-binding</keyword>
<name>A0A2Y9CKD9_9GAMM</name>
<reference evidence="5 6" key="1">
    <citation type="submission" date="2017-05" db="EMBL/GenBank/DDBJ databases">
        <title>Genome sequence of Candidatus Fukatsuia symbiotica and Candidatus Hamiltonella defensa from Acyrthosiphon pisum strain 5D.</title>
        <authorList>
            <person name="Patel V.A."/>
            <person name="Chevignon G."/>
            <person name="Russell J.A."/>
            <person name="Oliver K.M."/>
        </authorList>
    </citation>
    <scope>NUCLEOTIDE SEQUENCE [LARGE SCALE GENOMIC DNA]</scope>
    <source>
        <strain evidence="5 6">5D</strain>
    </source>
</reference>
<evidence type="ECO:0000313" key="5">
    <source>
        <dbReference type="EMBL" id="AWK15349.1"/>
    </source>
</evidence>
<dbReference type="GO" id="GO:0003677">
    <property type="term" value="F:DNA binding"/>
    <property type="evidence" value="ECO:0007669"/>
    <property type="project" value="UniProtKB-KW"/>
</dbReference>
<keyword evidence="6" id="KW-1185">Reference proteome</keyword>
<evidence type="ECO:0000256" key="4">
    <source>
        <dbReference type="ARBA" id="ARBA00023163"/>
    </source>
</evidence>
<dbReference type="GO" id="GO:0060567">
    <property type="term" value="P:negative regulation of termination of DNA-templated transcription"/>
    <property type="evidence" value="ECO:0007669"/>
    <property type="project" value="InterPro"/>
</dbReference>
<dbReference type="EMBL" id="CP021659">
    <property type="protein sequence ID" value="AWK15349.1"/>
    <property type="molecule type" value="Genomic_DNA"/>
</dbReference>
<dbReference type="OrthoDB" id="6473838at2"/>
<protein>
    <submittedName>
        <fullName evidence="5">Antiterminator</fullName>
    </submittedName>
</protein>
<keyword evidence="4" id="KW-0804">Transcription</keyword>
<evidence type="ECO:0000256" key="1">
    <source>
        <dbReference type="ARBA" id="ARBA00010234"/>
    </source>
</evidence>
<evidence type="ECO:0000313" key="6">
    <source>
        <dbReference type="Proteomes" id="UP000261875"/>
    </source>
</evidence>
<accession>A0A2Y9CKD9</accession>
<dbReference type="RefSeq" id="WP_119797733.1">
    <property type="nucleotide sequence ID" value="NZ_CP021659.1"/>
</dbReference>
<dbReference type="KEGG" id="fsm:CCS41_05870"/>
<comment type="similarity">
    <text evidence="1">Belongs to the phage antitermination Q type 1 family.</text>
</comment>
<gene>
    <name evidence="5" type="ORF">CCS41_05870</name>
</gene>
<keyword evidence="2" id="KW-0805">Transcription regulation</keyword>
<organism evidence="5 6">
    <name type="scientific">Candidatus Fukatsuia symbiotica</name>
    <dbReference type="NCBI Taxonomy" id="1878942"/>
    <lineage>
        <taxon>Bacteria</taxon>
        <taxon>Pseudomonadati</taxon>
        <taxon>Pseudomonadota</taxon>
        <taxon>Gammaproteobacteria</taxon>
        <taxon>Enterobacterales</taxon>
        <taxon>Yersiniaceae</taxon>
        <taxon>Candidatus Fukatsuia</taxon>
    </lineage>
</organism>
<dbReference type="InterPro" id="IPR010534">
    <property type="entry name" value="Phage_933W_GpQ"/>
</dbReference>